<reference evidence="2" key="2">
    <citation type="submission" date="2024-06" db="EMBL/GenBank/DDBJ databases">
        <authorList>
            <person name="Plum-Jensen L.E."/>
            <person name="Schramm A."/>
            <person name="Marshall I.P.G."/>
        </authorList>
    </citation>
    <scope>NUCLEOTIDE SEQUENCE</scope>
    <source>
        <strain evidence="2">Rat1</strain>
    </source>
</reference>
<dbReference type="InterPro" id="IPR027417">
    <property type="entry name" value="P-loop_NTPase"/>
</dbReference>
<dbReference type="KEGG" id="eaj:Q3M24_21615"/>
<name>A0AAU8LUU9_9BACT</name>
<evidence type="ECO:0000313" key="2">
    <source>
        <dbReference type="EMBL" id="XCN72851.1"/>
    </source>
</evidence>
<organism evidence="2">
    <name type="scientific">Candidatus Electrothrix aestuarii</name>
    <dbReference type="NCBI Taxonomy" id="3062594"/>
    <lineage>
        <taxon>Bacteria</taxon>
        <taxon>Pseudomonadati</taxon>
        <taxon>Thermodesulfobacteriota</taxon>
        <taxon>Desulfobulbia</taxon>
        <taxon>Desulfobulbales</taxon>
        <taxon>Desulfobulbaceae</taxon>
        <taxon>Candidatus Electrothrix</taxon>
    </lineage>
</organism>
<dbReference type="EMBL" id="CP159373">
    <property type="protein sequence ID" value="XCN72851.1"/>
    <property type="molecule type" value="Genomic_DNA"/>
</dbReference>
<dbReference type="AlphaFoldDB" id="A0AAU8LUU9"/>
<gene>
    <name evidence="2" type="ORF">Q3M24_21615</name>
</gene>
<feature type="compositionally biased region" description="Basic and acidic residues" evidence="1">
    <location>
        <begin position="8"/>
        <end position="34"/>
    </location>
</feature>
<proteinExistence type="predicted"/>
<feature type="region of interest" description="Disordered" evidence="1">
    <location>
        <begin position="1"/>
        <end position="35"/>
    </location>
</feature>
<sequence>MLPGTDTKAFKDEARKAKRGERTKGRSSEKKAEKSGGILDALQSAVSITPREIKWLWEPMLAVGKFHLLAARGGSGKTSIACDLAARVTTGGLFPMSKTERFPPGAVLFVTTEDDPEDTLLPRFLAAGGDREKLSFLTSSAHHLDLNARPEELKTLVSSIPGLSLIVLDPVTSMTGDANTHIDSNVKRLAGVLAGIAMNSGLAILGIIHFRKGDPTAQGQNLVDMVTGSAGWVNSARIALACSVDDKSERGYFGVIKSNIGPKDYTLEYRTTVKNGVVCVEYLDMQQNSIERIFRQDAARENKTVKEEKLNRAANRYGEFFTEHGLEPVLQNDVRKYVKEMLGERITDSELREVERQHGYTSKARGKGGKWLMHPPGCKCEKCSSKV</sequence>
<dbReference type="Gene3D" id="3.40.50.300">
    <property type="entry name" value="P-loop containing nucleotide triphosphate hydrolases"/>
    <property type="match status" value="1"/>
</dbReference>
<dbReference type="SUPFAM" id="SSF52540">
    <property type="entry name" value="P-loop containing nucleoside triphosphate hydrolases"/>
    <property type="match status" value="1"/>
</dbReference>
<dbReference type="Pfam" id="PF13481">
    <property type="entry name" value="AAA_25"/>
    <property type="match status" value="1"/>
</dbReference>
<reference evidence="2" key="1">
    <citation type="journal article" date="2024" name="Syst. Appl. Microbiol.">
        <title>First single-strain enrichments of Electrothrix cable bacteria, description of E. aestuarii sp. nov. and E. rattekaaiensis sp. nov., and proposal of a cable bacteria taxonomy following the rules of the SeqCode.</title>
        <authorList>
            <person name="Plum-Jensen L.E."/>
            <person name="Schramm A."/>
            <person name="Marshall I.P.G."/>
        </authorList>
    </citation>
    <scope>NUCLEOTIDE SEQUENCE</scope>
    <source>
        <strain evidence="2">Rat1</strain>
    </source>
</reference>
<evidence type="ECO:0000256" key="1">
    <source>
        <dbReference type="SAM" id="MobiDB-lite"/>
    </source>
</evidence>
<protein>
    <submittedName>
        <fullName evidence="2">AAA family ATPase</fullName>
    </submittedName>
</protein>
<accession>A0AAU8LUU9</accession>